<dbReference type="OrthoDB" id="26212at2"/>
<dbReference type="NCBIfam" id="TIGR01764">
    <property type="entry name" value="excise"/>
    <property type="match status" value="1"/>
</dbReference>
<feature type="domain" description="Helix-turn-helix" evidence="1">
    <location>
        <begin position="64"/>
        <end position="112"/>
    </location>
</feature>
<sequence length="135" mass="15189">MAGESVYNFSAAVDSRKSDTVHIRIEENSEIFTIPRRALKFLSQILSSMAEGKTISLIPSESELSTQQAADMLNVSRPYVVKLLETGVIPFKKVGTHRRIPLEALLAYETEQKQVRNTNLEFLAKQAQDLNMGYE</sequence>
<dbReference type="InterPro" id="IPR041657">
    <property type="entry name" value="HTH_17"/>
</dbReference>
<reference evidence="2 3" key="1">
    <citation type="submission" date="2018-07" db="EMBL/GenBank/DDBJ databases">
        <title>Dyadobacter roseus sp. nov., isolated from rose rhizosphere soil.</title>
        <authorList>
            <person name="Chen L."/>
        </authorList>
    </citation>
    <scope>NUCLEOTIDE SEQUENCE [LARGE SCALE GENOMIC DNA]</scope>
    <source>
        <strain evidence="2 3">RS19</strain>
    </source>
</reference>
<dbReference type="EMBL" id="QNUL01000007">
    <property type="protein sequence ID" value="REA61711.1"/>
    <property type="molecule type" value="Genomic_DNA"/>
</dbReference>
<organism evidence="2 3">
    <name type="scientific">Dyadobacter luteus</name>
    <dbReference type="NCBI Taxonomy" id="2259619"/>
    <lineage>
        <taxon>Bacteria</taxon>
        <taxon>Pseudomonadati</taxon>
        <taxon>Bacteroidota</taxon>
        <taxon>Cytophagia</taxon>
        <taxon>Cytophagales</taxon>
        <taxon>Spirosomataceae</taxon>
        <taxon>Dyadobacter</taxon>
    </lineage>
</organism>
<dbReference type="GO" id="GO:0003677">
    <property type="term" value="F:DNA binding"/>
    <property type="evidence" value="ECO:0007669"/>
    <property type="project" value="InterPro"/>
</dbReference>
<dbReference type="AlphaFoldDB" id="A0A3D8YC19"/>
<gene>
    <name evidence="2" type="ORF">DSL64_12080</name>
</gene>
<evidence type="ECO:0000313" key="2">
    <source>
        <dbReference type="EMBL" id="REA61711.1"/>
    </source>
</evidence>
<dbReference type="InterPro" id="IPR010093">
    <property type="entry name" value="SinI_DNA-bd"/>
</dbReference>
<evidence type="ECO:0000259" key="1">
    <source>
        <dbReference type="Pfam" id="PF12728"/>
    </source>
</evidence>
<dbReference type="Pfam" id="PF12728">
    <property type="entry name" value="HTH_17"/>
    <property type="match status" value="1"/>
</dbReference>
<name>A0A3D8YC19_9BACT</name>
<proteinExistence type="predicted"/>
<dbReference type="Proteomes" id="UP000256373">
    <property type="component" value="Unassembled WGS sequence"/>
</dbReference>
<keyword evidence="3" id="KW-1185">Reference proteome</keyword>
<comment type="caution">
    <text evidence="2">The sequence shown here is derived from an EMBL/GenBank/DDBJ whole genome shotgun (WGS) entry which is preliminary data.</text>
</comment>
<evidence type="ECO:0000313" key="3">
    <source>
        <dbReference type="Proteomes" id="UP000256373"/>
    </source>
</evidence>
<accession>A0A3D8YC19</accession>
<protein>
    <submittedName>
        <fullName evidence="2">Excisionase</fullName>
    </submittedName>
</protein>